<reference evidence="2" key="1">
    <citation type="journal article" date="2022" name="Mol. Ecol. Resour.">
        <title>The genomes of chicory, endive, great burdock and yacon provide insights into Asteraceae palaeo-polyploidization history and plant inulin production.</title>
        <authorList>
            <person name="Fan W."/>
            <person name="Wang S."/>
            <person name="Wang H."/>
            <person name="Wang A."/>
            <person name="Jiang F."/>
            <person name="Liu H."/>
            <person name="Zhao H."/>
            <person name="Xu D."/>
            <person name="Zhang Y."/>
        </authorList>
    </citation>
    <scope>NUCLEOTIDE SEQUENCE [LARGE SCALE GENOMIC DNA]</scope>
    <source>
        <strain evidence="2">cv. Niubang</strain>
    </source>
</reference>
<dbReference type="Proteomes" id="UP001055879">
    <property type="component" value="Linkage Group LG10"/>
</dbReference>
<dbReference type="EMBL" id="CM042056">
    <property type="protein sequence ID" value="KAI3697701.1"/>
    <property type="molecule type" value="Genomic_DNA"/>
</dbReference>
<evidence type="ECO:0000313" key="1">
    <source>
        <dbReference type="EMBL" id="KAI3697701.1"/>
    </source>
</evidence>
<reference evidence="1 2" key="2">
    <citation type="journal article" date="2022" name="Mol. Ecol. Resour.">
        <title>The genomes of chicory, endive, great burdock and yacon provide insights into Asteraceae paleo-polyploidization history and plant inulin production.</title>
        <authorList>
            <person name="Fan W."/>
            <person name="Wang S."/>
            <person name="Wang H."/>
            <person name="Wang A."/>
            <person name="Jiang F."/>
            <person name="Liu H."/>
            <person name="Zhao H."/>
            <person name="Xu D."/>
            <person name="Zhang Y."/>
        </authorList>
    </citation>
    <scope>NUCLEOTIDE SEQUENCE [LARGE SCALE GENOMIC DNA]</scope>
    <source>
        <strain evidence="2">cv. Niubang</strain>
    </source>
</reference>
<protein>
    <submittedName>
        <fullName evidence="1">Uncharacterized protein</fullName>
    </submittedName>
</protein>
<proteinExistence type="predicted"/>
<evidence type="ECO:0000313" key="2">
    <source>
        <dbReference type="Proteomes" id="UP001055879"/>
    </source>
</evidence>
<name>A0ACB8ZIZ8_ARCLA</name>
<keyword evidence="2" id="KW-1185">Reference proteome</keyword>
<accession>A0ACB8ZIZ8</accession>
<comment type="caution">
    <text evidence="1">The sequence shown here is derived from an EMBL/GenBank/DDBJ whole genome shotgun (WGS) entry which is preliminary data.</text>
</comment>
<gene>
    <name evidence="1" type="ORF">L6452_30798</name>
</gene>
<organism evidence="1 2">
    <name type="scientific">Arctium lappa</name>
    <name type="common">Greater burdock</name>
    <name type="synonym">Lappa major</name>
    <dbReference type="NCBI Taxonomy" id="4217"/>
    <lineage>
        <taxon>Eukaryota</taxon>
        <taxon>Viridiplantae</taxon>
        <taxon>Streptophyta</taxon>
        <taxon>Embryophyta</taxon>
        <taxon>Tracheophyta</taxon>
        <taxon>Spermatophyta</taxon>
        <taxon>Magnoliopsida</taxon>
        <taxon>eudicotyledons</taxon>
        <taxon>Gunneridae</taxon>
        <taxon>Pentapetalae</taxon>
        <taxon>asterids</taxon>
        <taxon>campanulids</taxon>
        <taxon>Asterales</taxon>
        <taxon>Asteraceae</taxon>
        <taxon>Carduoideae</taxon>
        <taxon>Cardueae</taxon>
        <taxon>Arctiinae</taxon>
        <taxon>Arctium</taxon>
    </lineage>
</organism>
<sequence length="310" mass="32580">MALSLLLSILLLWSLLSTASTLDITKILDQHPDYAVFNQLLTKTHVAQEINKRKSITVLAVPNGAMSGIASQDEDSLKVIMKIHVVLDYYDSSKIKNIKNSTTLTTLYQTTGSASKEEGFLKVKKENNDIKLTSAVSGSSVSARVSKVVTSIPSDLSIVEVSNAIMPPGLDGSPISPTPSSSSMSDSSPSPTPAKHKKAKPSSPSPSHDDSSPAPSDSDTPAPSPHKRGHGHEHEHKHKHAHASASAPAPSDDSDGASDDADADADADDADDGDNATADEEDDMAEDDSSSPRNAVSGFMILLASLFATM</sequence>